<sequence length="317" mass="35315">MVVDSSDFDVSETHDGRVDDASDAESREYGFVWTADDTETSDRTTTQTDAVSSTEPLAETTPNDQFEWASPTERRTDGSLHNDHNVSRNSEPENSMIGDNATDEAVFTQFVAESTGDDAPELDHASGTTAVSEAATERHDSDESPDSVVIDPINYPVEELRTIADCVDTSIVSSLSDSEIHGFVWSEPPEQHRTHVEDPTEEQRKRLLMIAGIDSKRIGEKPYLTALATDEAETFITDWLEFLTLEAGTHGATEALDRYREIGWMTEPVAEQLKERLQWIDYRDGNGFDTFDRGDHLLNFVYAAKIASLSAEGMVFY</sequence>
<dbReference type="Proteomes" id="UP000282322">
    <property type="component" value="Unassembled WGS sequence"/>
</dbReference>
<feature type="compositionally biased region" description="Basic and acidic residues" evidence="1">
    <location>
        <begin position="11"/>
        <end position="28"/>
    </location>
</feature>
<reference evidence="3 4" key="1">
    <citation type="submission" date="2018-11" db="EMBL/GenBank/DDBJ databases">
        <title>Taxonoimc description of Halomarina strain SPP-AMP-1.</title>
        <authorList>
            <person name="Pal Y."/>
            <person name="Srinivasana K."/>
            <person name="Verma A."/>
            <person name="Kumar P."/>
        </authorList>
    </citation>
    <scope>NUCLEOTIDE SEQUENCE [LARGE SCALE GENOMIC DNA]</scope>
    <source>
        <strain evidence="3 4">SPP-AMP-1</strain>
    </source>
</reference>
<feature type="region of interest" description="Disordered" evidence="1">
    <location>
        <begin position="1"/>
        <end position="98"/>
    </location>
</feature>
<dbReference type="OrthoDB" id="308199at2157"/>
<feature type="compositionally biased region" description="Polar residues" evidence="1">
    <location>
        <begin position="50"/>
        <end position="64"/>
    </location>
</feature>
<keyword evidence="4" id="KW-1185">Reference proteome</keyword>
<dbReference type="InterPro" id="IPR006752">
    <property type="entry name" value="Arch_fla_DE"/>
</dbReference>
<name>A0A3P3RGY0_9EURY</name>
<dbReference type="Pfam" id="PF04659">
    <property type="entry name" value="Arch_fla_DE"/>
    <property type="match status" value="1"/>
</dbReference>
<protein>
    <recommendedName>
        <fullName evidence="2">Archaeal flagella protein FlaD/E domain-containing protein</fullName>
    </recommendedName>
</protein>
<feature type="region of interest" description="Disordered" evidence="1">
    <location>
        <begin position="117"/>
        <end position="149"/>
    </location>
</feature>
<dbReference type="RefSeq" id="WP_124954100.1">
    <property type="nucleotide sequence ID" value="NZ_RRCH01000010.1"/>
</dbReference>
<comment type="caution">
    <text evidence="3">The sequence shown here is derived from an EMBL/GenBank/DDBJ whole genome shotgun (WGS) entry which is preliminary data.</text>
</comment>
<evidence type="ECO:0000259" key="2">
    <source>
        <dbReference type="Pfam" id="PF04659"/>
    </source>
</evidence>
<dbReference type="AlphaFoldDB" id="A0A3P3RGY0"/>
<feature type="compositionally biased region" description="Acidic residues" evidence="1">
    <location>
        <begin position="1"/>
        <end position="10"/>
    </location>
</feature>
<gene>
    <name evidence="3" type="ORF">EIK79_05380</name>
</gene>
<evidence type="ECO:0000256" key="1">
    <source>
        <dbReference type="SAM" id="MobiDB-lite"/>
    </source>
</evidence>
<evidence type="ECO:0000313" key="4">
    <source>
        <dbReference type="Proteomes" id="UP000282322"/>
    </source>
</evidence>
<feature type="domain" description="Archaeal flagella protein FlaD/E" evidence="2">
    <location>
        <begin position="220"/>
        <end position="307"/>
    </location>
</feature>
<organism evidence="3 4">
    <name type="scientific">Halocatena pleomorpha</name>
    <dbReference type="NCBI Taxonomy" id="1785090"/>
    <lineage>
        <taxon>Archaea</taxon>
        <taxon>Methanobacteriati</taxon>
        <taxon>Methanobacteriota</taxon>
        <taxon>Stenosarchaea group</taxon>
        <taxon>Halobacteria</taxon>
        <taxon>Halobacteriales</taxon>
        <taxon>Natronomonadaceae</taxon>
        <taxon>Halocatena</taxon>
    </lineage>
</organism>
<proteinExistence type="predicted"/>
<dbReference type="GO" id="GO:0097588">
    <property type="term" value="P:archaeal or bacterial-type flagellum-dependent cell motility"/>
    <property type="evidence" value="ECO:0007669"/>
    <property type="project" value="InterPro"/>
</dbReference>
<accession>A0A3P3RGY0</accession>
<feature type="compositionally biased region" description="Basic and acidic residues" evidence="1">
    <location>
        <begin position="72"/>
        <end position="86"/>
    </location>
</feature>
<dbReference type="EMBL" id="RRCH01000010">
    <property type="protein sequence ID" value="RRJ32198.1"/>
    <property type="molecule type" value="Genomic_DNA"/>
</dbReference>
<evidence type="ECO:0000313" key="3">
    <source>
        <dbReference type="EMBL" id="RRJ32198.1"/>
    </source>
</evidence>